<evidence type="ECO:0000313" key="1">
    <source>
        <dbReference type="EMBL" id="KAJ0010166.1"/>
    </source>
</evidence>
<name>A0ACC0X696_9ROSI</name>
<organism evidence="1 2">
    <name type="scientific">Pistacia integerrima</name>
    <dbReference type="NCBI Taxonomy" id="434235"/>
    <lineage>
        <taxon>Eukaryota</taxon>
        <taxon>Viridiplantae</taxon>
        <taxon>Streptophyta</taxon>
        <taxon>Embryophyta</taxon>
        <taxon>Tracheophyta</taxon>
        <taxon>Spermatophyta</taxon>
        <taxon>Magnoliopsida</taxon>
        <taxon>eudicotyledons</taxon>
        <taxon>Gunneridae</taxon>
        <taxon>Pentapetalae</taxon>
        <taxon>rosids</taxon>
        <taxon>malvids</taxon>
        <taxon>Sapindales</taxon>
        <taxon>Anacardiaceae</taxon>
        <taxon>Pistacia</taxon>
    </lineage>
</organism>
<keyword evidence="2" id="KW-1185">Reference proteome</keyword>
<dbReference type="Proteomes" id="UP001163603">
    <property type="component" value="Chromosome 14"/>
</dbReference>
<protein>
    <submittedName>
        <fullName evidence="1">Uncharacterized protein</fullName>
    </submittedName>
</protein>
<reference evidence="2" key="1">
    <citation type="journal article" date="2023" name="G3 (Bethesda)">
        <title>Genome assembly and association tests identify interacting loci associated with vigor, precocity, and sex in interspecific pistachio rootstocks.</title>
        <authorList>
            <person name="Palmer W."/>
            <person name="Jacygrad E."/>
            <person name="Sagayaradj S."/>
            <person name="Cavanaugh K."/>
            <person name="Han R."/>
            <person name="Bertier L."/>
            <person name="Beede B."/>
            <person name="Kafkas S."/>
            <person name="Golino D."/>
            <person name="Preece J."/>
            <person name="Michelmore R."/>
        </authorList>
    </citation>
    <scope>NUCLEOTIDE SEQUENCE [LARGE SCALE GENOMIC DNA]</scope>
</reference>
<proteinExistence type="predicted"/>
<dbReference type="EMBL" id="CM047749">
    <property type="protein sequence ID" value="KAJ0010166.1"/>
    <property type="molecule type" value="Genomic_DNA"/>
</dbReference>
<gene>
    <name evidence="1" type="ORF">Pint_33962</name>
</gene>
<sequence>MSSILCFFLFFVGDDLRGIIYRDLKPENILLQKNGHIVLSDFDLSFMTSYKPRVCYHVPVIVYIFIRICTLSVS</sequence>
<evidence type="ECO:0000313" key="2">
    <source>
        <dbReference type="Proteomes" id="UP001163603"/>
    </source>
</evidence>
<comment type="caution">
    <text evidence="1">The sequence shown here is derived from an EMBL/GenBank/DDBJ whole genome shotgun (WGS) entry which is preliminary data.</text>
</comment>
<accession>A0ACC0X696</accession>